<dbReference type="GO" id="GO:0008168">
    <property type="term" value="F:methyltransferase activity"/>
    <property type="evidence" value="ECO:0007669"/>
    <property type="project" value="UniProtKB-KW"/>
</dbReference>
<gene>
    <name evidence="5" type="ORF">GH714_030064</name>
</gene>
<dbReference type="PANTHER" id="PTHR31009">
    <property type="entry name" value="S-ADENOSYL-L-METHIONINE:CARBOXYL METHYLTRANSFERASE FAMILY PROTEIN"/>
    <property type="match status" value="1"/>
</dbReference>
<keyword evidence="6" id="KW-1185">Reference proteome</keyword>
<dbReference type="GO" id="GO:0032259">
    <property type="term" value="P:methylation"/>
    <property type="evidence" value="ECO:0007669"/>
    <property type="project" value="UniProtKB-KW"/>
</dbReference>
<dbReference type="Gene3D" id="1.10.1200.270">
    <property type="entry name" value="Methyltransferase, alpha-helical capping domain"/>
    <property type="match status" value="1"/>
</dbReference>
<dbReference type="GO" id="GO:0046872">
    <property type="term" value="F:metal ion binding"/>
    <property type="evidence" value="ECO:0007669"/>
    <property type="project" value="UniProtKB-KW"/>
</dbReference>
<proteinExistence type="predicted"/>
<keyword evidence="1" id="KW-0489">Methyltransferase</keyword>
<evidence type="ECO:0000256" key="2">
    <source>
        <dbReference type="ARBA" id="ARBA00022679"/>
    </source>
</evidence>
<dbReference type="Pfam" id="PF03492">
    <property type="entry name" value="Methyltransf_7"/>
    <property type="match status" value="1"/>
</dbReference>
<dbReference type="EMBL" id="JAAGAX010000010">
    <property type="protein sequence ID" value="KAF2301870.1"/>
    <property type="molecule type" value="Genomic_DNA"/>
</dbReference>
<keyword evidence="4" id="KW-0460">Magnesium</keyword>
<evidence type="ECO:0000256" key="3">
    <source>
        <dbReference type="ARBA" id="ARBA00022723"/>
    </source>
</evidence>
<comment type="caution">
    <text evidence="5">The sequence shown here is derived from an EMBL/GenBank/DDBJ whole genome shotgun (WGS) entry which is preliminary data.</text>
</comment>
<dbReference type="InterPro" id="IPR042086">
    <property type="entry name" value="MeTrfase_capping"/>
</dbReference>
<dbReference type="Proteomes" id="UP000467840">
    <property type="component" value="Chromosome 4"/>
</dbReference>
<evidence type="ECO:0000256" key="1">
    <source>
        <dbReference type="ARBA" id="ARBA00022603"/>
    </source>
</evidence>
<accession>A0A6A6LKD2</accession>
<evidence type="ECO:0000313" key="5">
    <source>
        <dbReference type="EMBL" id="KAF2301870.1"/>
    </source>
</evidence>
<evidence type="ECO:0000313" key="6">
    <source>
        <dbReference type="Proteomes" id="UP000467840"/>
    </source>
</evidence>
<dbReference type="InterPro" id="IPR005299">
    <property type="entry name" value="MeTrfase_7"/>
</dbReference>
<keyword evidence="3" id="KW-0479">Metal-binding</keyword>
<reference evidence="5 6" key="1">
    <citation type="journal article" date="2020" name="Mol. Plant">
        <title>The Chromosome-Based Rubber Tree Genome Provides New Insights into Spurge Genome Evolution and Rubber Biosynthesis.</title>
        <authorList>
            <person name="Liu J."/>
            <person name="Shi C."/>
            <person name="Shi C.C."/>
            <person name="Li W."/>
            <person name="Zhang Q.J."/>
            <person name="Zhang Y."/>
            <person name="Li K."/>
            <person name="Lu H.F."/>
            <person name="Shi C."/>
            <person name="Zhu S.T."/>
            <person name="Xiao Z.Y."/>
            <person name="Nan H."/>
            <person name="Yue Y."/>
            <person name="Zhu X.G."/>
            <person name="Wu Y."/>
            <person name="Hong X.N."/>
            <person name="Fan G.Y."/>
            <person name="Tong Y."/>
            <person name="Zhang D."/>
            <person name="Mao C.L."/>
            <person name="Liu Y.L."/>
            <person name="Hao S.J."/>
            <person name="Liu W.Q."/>
            <person name="Lv M.Q."/>
            <person name="Zhang H.B."/>
            <person name="Liu Y."/>
            <person name="Hu-Tang G.R."/>
            <person name="Wang J.P."/>
            <person name="Wang J.H."/>
            <person name="Sun Y.H."/>
            <person name="Ni S.B."/>
            <person name="Chen W.B."/>
            <person name="Zhang X.C."/>
            <person name="Jiao Y.N."/>
            <person name="Eichler E.E."/>
            <person name="Li G.H."/>
            <person name="Liu X."/>
            <person name="Gao L.Z."/>
        </authorList>
    </citation>
    <scope>NUCLEOTIDE SEQUENCE [LARGE SCALE GENOMIC DNA]</scope>
    <source>
        <strain evidence="6">cv. GT1</strain>
        <tissue evidence="5">Leaf</tissue>
    </source>
</reference>
<dbReference type="AlphaFoldDB" id="A0A6A6LKD2"/>
<keyword evidence="2" id="KW-0808">Transferase</keyword>
<sequence length="159" mass="17893">MIPGGQMVLAMIGSDRKSDSCTYHGCAIWELLGITLNDTVLEGLIEETKLDWFNLPYYAPAVEEARHVIHEEGSFTIEHLEIFEVGWDANIGKGNESDKNERGKYVAMSIIVVVEFILASHFGAKIIDGLFERFARKIEDYLQVEKGEYTSMVISTSKD</sequence>
<dbReference type="InterPro" id="IPR029063">
    <property type="entry name" value="SAM-dependent_MTases_sf"/>
</dbReference>
<protein>
    <submittedName>
        <fullName evidence="5">Uncharacterized protein</fullName>
    </submittedName>
</protein>
<evidence type="ECO:0000256" key="4">
    <source>
        <dbReference type="ARBA" id="ARBA00022842"/>
    </source>
</evidence>
<organism evidence="5 6">
    <name type="scientific">Hevea brasiliensis</name>
    <name type="common">Para rubber tree</name>
    <name type="synonym">Siphonia brasiliensis</name>
    <dbReference type="NCBI Taxonomy" id="3981"/>
    <lineage>
        <taxon>Eukaryota</taxon>
        <taxon>Viridiplantae</taxon>
        <taxon>Streptophyta</taxon>
        <taxon>Embryophyta</taxon>
        <taxon>Tracheophyta</taxon>
        <taxon>Spermatophyta</taxon>
        <taxon>Magnoliopsida</taxon>
        <taxon>eudicotyledons</taxon>
        <taxon>Gunneridae</taxon>
        <taxon>Pentapetalae</taxon>
        <taxon>rosids</taxon>
        <taxon>fabids</taxon>
        <taxon>Malpighiales</taxon>
        <taxon>Euphorbiaceae</taxon>
        <taxon>Crotonoideae</taxon>
        <taxon>Micrandreae</taxon>
        <taxon>Hevea</taxon>
    </lineage>
</organism>
<name>A0A6A6LKD2_HEVBR</name>
<dbReference type="SUPFAM" id="SSF53335">
    <property type="entry name" value="S-adenosyl-L-methionine-dependent methyltransferases"/>
    <property type="match status" value="1"/>
</dbReference>